<feature type="chain" id="PRO_5040839895" evidence="1">
    <location>
        <begin position="22"/>
        <end position="432"/>
    </location>
</feature>
<evidence type="ECO:0000313" key="2">
    <source>
        <dbReference type="EMBL" id="KAJ1973706.1"/>
    </source>
</evidence>
<dbReference type="OrthoDB" id="10436637at2759"/>
<protein>
    <submittedName>
        <fullName evidence="2">Uncharacterized protein</fullName>
    </submittedName>
</protein>
<feature type="signal peptide" evidence="1">
    <location>
        <begin position="1"/>
        <end position="21"/>
    </location>
</feature>
<dbReference type="EMBL" id="JANBQB010000772">
    <property type="protein sequence ID" value="KAJ1973706.1"/>
    <property type="molecule type" value="Genomic_DNA"/>
</dbReference>
<keyword evidence="3" id="KW-1185">Reference proteome</keyword>
<gene>
    <name evidence="2" type="ORF">H4R34_004984</name>
</gene>
<proteinExistence type="predicted"/>
<evidence type="ECO:0000256" key="1">
    <source>
        <dbReference type="SAM" id="SignalP"/>
    </source>
</evidence>
<keyword evidence="1" id="KW-0732">Signal</keyword>
<comment type="caution">
    <text evidence="2">The sequence shown here is derived from an EMBL/GenBank/DDBJ whole genome shotgun (WGS) entry which is preliminary data.</text>
</comment>
<evidence type="ECO:0000313" key="3">
    <source>
        <dbReference type="Proteomes" id="UP001151582"/>
    </source>
</evidence>
<dbReference type="Proteomes" id="UP001151582">
    <property type="component" value="Unassembled WGS sequence"/>
</dbReference>
<organism evidence="2 3">
    <name type="scientific">Dimargaris verticillata</name>
    <dbReference type="NCBI Taxonomy" id="2761393"/>
    <lineage>
        <taxon>Eukaryota</taxon>
        <taxon>Fungi</taxon>
        <taxon>Fungi incertae sedis</taxon>
        <taxon>Zoopagomycota</taxon>
        <taxon>Kickxellomycotina</taxon>
        <taxon>Dimargaritomycetes</taxon>
        <taxon>Dimargaritales</taxon>
        <taxon>Dimargaritaceae</taxon>
        <taxon>Dimargaris</taxon>
    </lineage>
</organism>
<sequence>MAHRWATVALWFFATVTVASAAKDTLIWPATYDTLHRALASGPAPRPTAQSSQPVATKFKEVLYKNYGRHSVYGPILGKLAFQKCDNKLGCLIFQSINSSKLVGLTNDVAFILLRHDSLKDLFPFISIYVTGELRALMNTAGESSYVDYQAIRSKDMQQTYPVLHLRKTGQSDVAQLILVALDVQIESWGKNGKLDAFVASQLDGVSVLKLKGRLARAHPERRDVMRLAVQALRRDALQAAVLDMATQLRQDNMVDWSNMPNQGLKDAGTNVAALLKPRTKVTELWLDEAINPFATQLRSLLGAFPAQQQMGAQEMIASWAFGLGLPVAPYLLASLIWHIMDREGLDAMAFPLYHRYQFNANYASLTSSLRDLGRRPGKQATTPDQRKTDTASALNQYITSVFNRARVHWAAHQFQAESTTRSKCLDRSGLP</sequence>
<name>A0A9W8B4G9_9FUNG</name>
<dbReference type="AlphaFoldDB" id="A0A9W8B4G9"/>
<accession>A0A9W8B4G9</accession>
<reference evidence="2" key="1">
    <citation type="submission" date="2022-07" db="EMBL/GenBank/DDBJ databases">
        <title>Phylogenomic reconstructions and comparative analyses of Kickxellomycotina fungi.</title>
        <authorList>
            <person name="Reynolds N.K."/>
            <person name="Stajich J.E."/>
            <person name="Barry K."/>
            <person name="Grigoriev I.V."/>
            <person name="Crous P."/>
            <person name="Smith M.E."/>
        </authorList>
    </citation>
    <scope>NUCLEOTIDE SEQUENCE</scope>
    <source>
        <strain evidence="2">RSA 567</strain>
    </source>
</reference>